<comment type="caution">
    <text evidence="2">The sequence shown here is derived from an EMBL/GenBank/DDBJ whole genome shotgun (WGS) entry which is preliminary data.</text>
</comment>
<dbReference type="Proteomes" id="UP001516400">
    <property type="component" value="Unassembled WGS sequence"/>
</dbReference>
<gene>
    <name evidence="2" type="ORF">HHI36_019119</name>
</gene>
<evidence type="ECO:0000313" key="2">
    <source>
        <dbReference type="EMBL" id="KAL3284990.1"/>
    </source>
</evidence>
<evidence type="ECO:0000256" key="1">
    <source>
        <dbReference type="SAM" id="MobiDB-lite"/>
    </source>
</evidence>
<reference evidence="2 3" key="1">
    <citation type="journal article" date="2021" name="BMC Biol.">
        <title>Horizontally acquired antibacterial genes associated with adaptive radiation of ladybird beetles.</title>
        <authorList>
            <person name="Li H.S."/>
            <person name="Tang X.F."/>
            <person name="Huang Y.H."/>
            <person name="Xu Z.Y."/>
            <person name="Chen M.L."/>
            <person name="Du X.Y."/>
            <person name="Qiu B.Y."/>
            <person name="Chen P.T."/>
            <person name="Zhang W."/>
            <person name="Slipinski A."/>
            <person name="Escalona H.E."/>
            <person name="Waterhouse R.M."/>
            <person name="Zwick A."/>
            <person name="Pang H."/>
        </authorList>
    </citation>
    <scope>NUCLEOTIDE SEQUENCE [LARGE SCALE GENOMIC DNA]</scope>
    <source>
        <strain evidence="2">SYSU2018</strain>
    </source>
</reference>
<accession>A0ABD2P314</accession>
<dbReference type="EMBL" id="JABFTP020000165">
    <property type="protein sequence ID" value="KAL3284990.1"/>
    <property type="molecule type" value="Genomic_DNA"/>
</dbReference>
<dbReference type="AlphaFoldDB" id="A0ABD2P314"/>
<keyword evidence="3" id="KW-1185">Reference proteome</keyword>
<proteinExistence type="predicted"/>
<protein>
    <submittedName>
        <fullName evidence="2">Uncharacterized protein</fullName>
    </submittedName>
</protein>
<organism evidence="2 3">
    <name type="scientific">Cryptolaemus montrouzieri</name>
    <dbReference type="NCBI Taxonomy" id="559131"/>
    <lineage>
        <taxon>Eukaryota</taxon>
        <taxon>Metazoa</taxon>
        <taxon>Ecdysozoa</taxon>
        <taxon>Arthropoda</taxon>
        <taxon>Hexapoda</taxon>
        <taxon>Insecta</taxon>
        <taxon>Pterygota</taxon>
        <taxon>Neoptera</taxon>
        <taxon>Endopterygota</taxon>
        <taxon>Coleoptera</taxon>
        <taxon>Polyphaga</taxon>
        <taxon>Cucujiformia</taxon>
        <taxon>Coccinelloidea</taxon>
        <taxon>Coccinellidae</taxon>
        <taxon>Scymninae</taxon>
        <taxon>Scymnini</taxon>
        <taxon>Cryptolaemus</taxon>
    </lineage>
</organism>
<feature type="region of interest" description="Disordered" evidence="1">
    <location>
        <begin position="1"/>
        <end position="27"/>
    </location>
</feature>
<evidence type="ECO:0000313" key="3">
    <source>
        <dbReference type="Proteomes" id="UP001516400"/>
    </source>
</evidence>
<sequence length="83" mass="9582">MRKDKEETFPYSTMTDAELSEPEDKIASQENDVSILDGTISESVEGNRTNLINQTTDPRNPPFILRSSRPRRTPAYLEDYEHH</sequence>
<feature type="region of interest" description="Disordered" evidence="1">
    <location>
        <begin position="47"/>
        <end position="83"/>
    </location>
</feature>
<feature type="compositionally biased region" description="Polar residues" evidence="1">
    <location>
        <begin position="47"/>
        <end position="58"/>
    </location>
</feature>
<name>A0ABD2P314_9CUCU</name>